<reference evidence="2 3" key="1">
    <citation type="submission" date="2019-08" db="EMBL/GenBank/DDBJ databases">
        <title>Arthrobacter sp. nov., isolated from plateau pika and Tibetan wild ass.</title>
        <authorList>
            <person name="Ge Y."/>
        </authorList>
    </citation>
    <scope>NUCLEOTIDE SEQUENCE [LARGE SCALE GENOMIC DNA]</scope>
    <source>
        <strain evidence="2 3">785</strain>
    </source>
</reference>
<name>A0A5N6MEE7_9MICC</name>
<evidence type="ECO:0008006" key="4">
    <source>
        <dbReference type="Google" id="ProtNLM"/>
    </source>
</evidence>
<proteinExistence type="predicted"/>
<protein>
    <recommendedName>
        <fullName evidence="4">ATPase</fullName>
    </recommendedName>
</protein>
<dbReference type="Proteomes" id="UP000326852">
    <property type="component" value="Unassembled WGS sequence"/>
</dbReference>
<sequence length="165" mass="18233">MSASLFSHAAAPDPDEGTPGAGASVPDVVATRQVPRDPEEAFNGFTDYLHLWWPEDLTDFGEGTHAEFEGGVLTETGPDGEMAVWATVRTREPNTLLELEWVAGQDPRFPTEVRVDFAPAADGSTLVTLRHSGLDRLADAAREYDRLQSEWEQILERYARFMGAR</sequence>
<evidence type="ECO:0000256" key="1">
    <source>
        <dbReference type="SAM" id="MobiDB-lite"/>
    </source>
</evidence>
<gene>
    <name evidence="2" type="ORF">GD627_10955</name>
</gene>
<dbReference type="AlphaFoldDB" id="A0A5N6MEE7"/>
<keyword evidence="3" id="KW-1185">Reference proteome</keyword>
<dbReference type="Gene3D" id="3.30.530.20">
    <property type="match status" value="1"/>
</dbReference>
<dbReference type="EMBL" id="VTFX01000005">
    <property type="protein sequence ID" value="KAD3514842.1"/>
    <property type="molecule type" value="Genomic_DNA"/>
</dbReference>
<dbReference type="InterPro" id="IPR023393">
    <property type="entry name" value="START-like_dom_sf"/>
</dbReference>
<comment type="caution">
    <text evidence="2">The sequence shown here is derived from an EMBL/GenBank/DDBJ whole genome shotgun (WGS) entry which is preliminary data.</text>
</comment>
<accession>A0A5N6MEE7</accession>
<dbReference type="SUPFAM" id="SSF55961">
    <property type="entry name" value="Bet v1-like"/>
    <property type="match status" value="1"/>
</dbReference>
<evidence type="ECO:0000313" key="3">
    <source>
        <dbReference type="Proteomes" id="UP000326852"/>
    </source>
</evidence>
<feature type="region of interest" description="Disordered" evidence="1">
    <location>
        <begin position="1"/>
        <end position="25"/>
    </location>
</feature>
<dbReference type="RefSeq" id="WP_152272538.1">
    <property type="nucleotide sequence ID" value="NZ_VTFX01000005.1"/>
</dbReference>
<evidence type="ECO:0000313" key="2">
    <source>
        <dbReference type="EMBL" id="KAD3514842.1"/>
    </source>
</evidence>
<organism evidence="2 3">
    <name type="scientific">Arthrobacter yangruifuii</name>
    <dbReference type="NCBI Taxonomy" id="2606616"/>
    <lineage>
        <taxon>Bacteria</taxon>
        <taxon>Bacillati</taxon>
        <taxon>Actinomycetota</taxon>
        <taxon>Actinomycetes</taxon>
        <taxon>Micrococcales</taxon>
        <taxon>Micrococcaceae</taxon>
        <taxon>Arthrobacter</taxon>
    </lineage>
</organism>